<dbReference type="AlphaFoldDB" id="A0AAV4XI59"/>
<sequence length="150" mass="17319">MAIPIDRFRSIFEFRSDGCQNFRRISERQDLFGRRLSTKAEKSAFHLSETVREQELDAEWLCSGHPIGDSISKSERAELIRQTFVNKGGKECVPPFPETAREQELNGSVPDISSELRFRNRSLPIRFPVEESSRMHLDRGSMILNTSIFK</sequence>
<gene>
    <name evidence="1" type="ORF">CEXT_169551</name>
</gene>
<accession>A0AAV4XI59</accession>
<name>A0AAV4XI59_CAEEX</name>
<dbReference type="EMBL" id="BPLR01000413">
    <property type="protein sequence ID" value="GIY94646.1"/>
    <property type="molecule type" value="Genomic_DNA"/>
</dbReference>
<reference evidence="1 2" key="1">
    <citation type="submission" date="2021-06" db="EMBL/GenBank/DDBJ databases">
        <title>Caerostris extrusa draft genome.</title>
        <authorList>
            <person name="Kono N."/>
            <person name="Arakawa K."/>
        </authorList>
    </citation>
    <scope>NUCLEOTIDE SEQUENCE [LARGE SCALE GENOMIC DNA]</scope>
</reference>
<organism evidence="1 2">
    <name type="scientific">Caerostris extrusa</name>
    <name type="common">Bark spider</name>
    <name type="synonym">Caerostris bankana</name>
    <dbReference type="NCBI Taxonomy" id="172846"/>
    <lineage>
        <taxon>Eukaryota</taxon>
        <taxon>Metazoa</taxon>
        <taxon>Ecdysozoa</taxon>
        <taxon>Arthropoda</taxon>
        <taxon>Chelicerata</taxon>
        <taxon>Arachnida</taxon>
        <taxon>Araneae</taxon>
        <taxon>Araneomorphae</taxon>
        <taxon>Entelegynae</taxon>
        <taxon>Araneoidea</taxon>
        <taxon>Araneidae</taxon>
        <taxon>Caerostris</taxon>
    </lineage>
</organism>
<evidence type="ECO:0000313" key="2">
    <source>
        <dbReference type="Proteomes" id="UP001054945"/>
    </source>
</evidence>
<dbReference type="Proteomes" id="UP001054945">
    <property type="component" value="Unassembled WGS sequence"/>
</dbReference>
<keyword evidence="2" id="KW-1185">Reference proteome</keyword>
<protein>
    <submittedName>
        <fullName evidence="1">Uncharacterized protein</fullName>
    </submittedName>
</protein>
<proteinExistence type="predicted"/>
<comment type="caution">
    <text evidence="1">The sequence shown here is derived from an EMBL/GenBank/DDBJ whole genome shotgun (WGS) entry which is preliminary data.</text>
</comment>
<evidence type="ECO:0000313" key="1">
    <source>
        <dbReference type="EMBL" id="GIY94646.1"/>
    </source>
</evidence>